<dbReference type="AlphaFoldDB" id="A0A813BA86"/>
<organism evidence="1 2">
    <name type="scientific">Symbiodinium necroappetens</name>
    <dbReference type="NCBI Taxonomy" id="1628268"/>
    <lineage>
        <taxon>Eukaryota</taxon>
        <taxon>Sar</taxon>
        <taxon>Alveolata</taxon>
        <taxon>Dinophyceae</taxon>
        <taxon>Suessiales</taxon>
        <taxon>Symbiodiniaceae</taxon>
        <taxon>Symbiodinium</taxon>
    </lineage>
</organism>
<keyword evidence="2" id="KW-1185">Reference proteome</keyword>
<gene>
    <name evidence="1" type="ORF">SNEC2469_LOCUS30101</name>
</gene>
<reference evidence="1" key="1">
    <citation type="submission" date="2021-02" db="EMBL/GenBank/DDBJ databases">
        <authorList>
            <person name="Dougan E. K."/>
            <person name="Rhodes N."/>
            <person name="Thang M."/>
            <person name="Chan C."/>
        </authorList>
    </citation>
    <scope>NUCLEOTIDE SEQUENCE</scope>
</reference>
<proteinExistence type="predicted"/>
<sequence>LASTCDPLDGKTFLACGSTHYLNNNVDSGWHGSEESLQEFMATMQGLPFPSPLVSMPGFSNRLIWDDSLHVAYRGFAADWVGSVIVDIFGRGTAALVEAHECASWWAKSHGYTLAIDDFSFDDGYPSILAKAWDVKLLCQWLVSRLHASTFE</sequence>
<comment type="caution">
    <text evidence="1">The sequence shown here is derived from an EMBL/GenBank/DDBJ whole genome shotgun (WGS) entry which is preliminary data.</text>
</comment>
<protein>
    <submittedName>
        <fullName evidence="1">Uncharacterized protein</fullName>
    </submittedName>
</protein>
<name>A0A813BA86_9DINO</name>
<evidence type="ECO:0000313" key="2">
    <source>
        <dbReference type="Proteomes" id="UP000601435"/>
    </source>
</evidence>
<feature type="non-terminal residue" evidence="1">
    <location>
        <position position="1"/>
    </location>
</feature>
<dbReference type="EMBL" id="CAJNJA010069310">
    <property type="protein sequence ID" value="CAE7897476.1"/>
    <property type="molecule type" value="Genomic_DNA"/>
</dbReference>
<evidence type="ECO:0000313" key="1">
    <source>
        <dbReference type="EMBL" id="CAE7897476.1"/>
    </source>
</evidence>
<accession>A0A813BA86</accession>
<dbReference type="Proteomes" id="UP000601435">
    <property type="component" value="Unassembled WGS sequence"/>
</dbReference>